<proteinExistence type="predicted"/>
<reference evidence="3 4" key="1">
    <citation type="submission" date="2019-02" db="EMBL/GenBank/DDBJ databases">
        <title>Deep-cultivation of Planctomycetes and their phenomic and genomic characterization uncovers novel biology.</title>
        <authorList>
            <person name="Wiegand S."/>
            <person name="Jogler M."/>
            <person name="Boedeker C."/>
            <person name="Pinto D."/>
            <person name="Vollmers J."/>
            <person name="Rivas-Marin E."/>
            <person name="Kohn T."/>
            <person name="Peeters S.H."/>
            <person name="Heuer A."/>
            <person name="Rast P."/>
            <person name="Oberbeckmann S."/>
            <person name="Bunk B."/>
            <person name="Jeske O."/>
            <person name="Meyerdierks A."/>
            <person name="Storesund J.E."/>
            <person name="Kallscheuer N."/>
            <person name="Luecker S."/>
            <person name="Lage O.M."/>
            <person name="Pohl T."/>
            <person name="Merkel B.J."/>
            <person name="Hornburger P."/>
            <person name="Mueller R.-W."/>
            <person name="Bruemmer F."/>
            <person name="Labrenz M."/>
            <person name="Spormann A.M."/>
            <person name="Op Den Camp H."/>
            <person name="Overmann J."/>
            <person name="Amann R."/>
            <person name="Jetten M.S.M."/>
            <person name="Mascher T."/>
            <person name="Medema M.H."/>
            <person name="Devos D.P."/>
            <person name="Kaster A.-K."/>
            <person name="Ovreas L."/>
            <person name="Rohde M."/>
            <person name="Galperin M.Y."/>
            <person name="Jogler C."/>
        </authorList>
    </citation>
    <scope>NUCLEOTIDE SEQUENCE [LARGE SCALE GENOMIC DNA]</scope>
    <source>
        <strain evidence="3 4">Poly41</strain>
    </source>
</reference>
<dbReference type="Proteomes" id="UP000319143">
    <property type="component" value="Unassembled WGS sequence"/>
</dbReference>
<feature type="compositionally biased region" description="Polar residues" evidence="1">
    <location>
        <begin position="284"/>
        <end position="304"/>
    </location>
</feature>
<dbReference type="AlphaFoldDB" id="A0A5C6DRP2"/>
<sequence length="319" mass="35706" precursor="true">MLRIALLVALALFSSYSVSAQQGDPIPDQLRKQFESLVGKWHMTGTVAEGQARATMTMRWAPGKHAILFNSNWSDPDSRSLGSGVFGWDGSERKVHMSEFWDDGYYHHRHFDIKSDTLWEGEQFAGATPDGEQIRGTIRMEFHGPDEWTFNATSWTHGGQEQEKPKLTFKRAKNTATKEEFAEFLQAMNGQWTGEITILQDIPGVANKGDQLKVSGEHVLTDDGNAITSSFRDEQGATSSSLTFFDPSTRQIREQTVFSSGTAIISYYVKNGDKWQVFSVTTDSEGNRASGTDELTISNNGNTHTWKRGGQANVWHRNQ</sequence>
<accession>A0A5C6DRP2</accession>
<evidence type="ECO:0000256" key="2">
    <source>
        <dbReference type="SAM" id="SignalP"/>
    </source>
</evidence>
<gene>
    <name evidence="3" type="ORF">Poly41_21560</name>
</gene>
<protein>
    <recommendedName>
        <fullName evidence="5">DUF1579 domain-containing protein</fullName>
    </recommendedName>
</protein>
<evidence type="ECO:0000256" key="1">
    <source>
        <dbReference type="SAM" id="MobiDB-lite"/>
    </source>
</evidence>
<feature type="chain" id="PRO_5022956936" description="DUF1579 domain-containing protein" evidence="2">
    <location>
        <begin position="21"/>
        <end position="319"/>
    </location>
</feature>
<comment type="caution">
    <text evidence="3">The sequence shown here is derived from an EMBL/GenBank/DDBJ whole genome shotgun (WGS) entry which is preliminary data.</text>
</comment>
<name>A0A5C6DRP2_9BACT</name>
<dbReference type="RefSeq" id="WP_146526089.1">
    <property type="nucleotide sequence ID" value="NZ_SJPV01000003.1"/>
</dbReference>
<evidence type="ECO:0000313" key="3">
    <source>
        <dbReference type="EMBL" id="TWU39332.1"/>
    </source>
</evidence>
<feature type="region of interest" description="Disordered" evidence="1">
    <location>
        <begin position="284"/>
        <end position="319"/>
    </location>
</feature>
<evidence type="ECO:0000313" key="4">
    <source>
        <dbReference type="Proteomes" id="UP000319143"/>
    </source>
</evidence>
<dbReference type="OrthoDB" id="8481162at2"/>
<feature type="signal peptide" evidence="2">
    <location>
        <begin position="1"/>
        <end position="20"/>
    </location>
</feature>
<keyword evidence="4" id="KW-1185">Reference proteome</keyword>
<organism evidence="3 4">
    <name type="scientific">Novipirellula artificiosorum</name>
    <dbReference type="NCBI Taxonomy" id="2528016"/>
    <lineage>
        <taxon>Bacteria</taxon>
        <taxon>Pseudomonadati</taxon>
        <taxon>Planctomycetota</taxon>
        <taxon>Planctomycetia</taxon>
        <taxon>Pirellulales</taxon>
        <taxon>Pirellulaceae</taxon>
        <taxon>Novipirellula</taxon>
    </lineage>
</organism>
<keyword evidence="2" id="KW-0732">Signal</keyword>
<evidence type="ECO:0008006" key="5">
    <source>
        <dbReference type="Google" id="ProtNLM"/>
    </source>
</evidence>
<dbReference type="EMBL" id="SJPV01000003">
    <property type="protein sequence ID" value="TWU39332.1"/>
    <property type="molecule type" value="Genomic_DNA"/>
</dbReference>